<feature type="non-terminal residue" evidence="2">
    <location>
        <position position="1"/>
    </location>
</feature>
<evidence type="ECO:0000256" key="1">
    <source>
        <dbReference type="SAM" id="MobiDB-lite"/>
    </source>
</evidence>
<proteinExistence type="predicted"/>
<feature type="region of interest" description="Disordered" evidence="1">
    <location>
        <begin position="1"/>
        <end position="24"/>
    </location>
</feature>
<dbReference type="Proteomes" id="UP001211907">
    <property type="component" value="Unassembled WGS sequence"/>
</dbReference>
<sequence>SPSVGNGDEVSVGENAGLLDEDDKNSSDYFKLGKTMRDIHVTLVRNLTKNFQSSSKIVKAVDLLKISGFKTVAHSVATSVLIHAGGSLFVRDTLVPKEMKHLAVIAKP</sequence>
<gene>
    <name evidence="2" type="ORF">HK100_004891</name>
</gene>
<evidence type="ECO:0000313" key="3">
    <source>
        <dbReference type="Proteomes" id="UP001211907"/>
    </source>
</evidence>
<dbReference type="EMBL" id="JADGJH010002349">
    <property type="protein sequence ID" value="KAJ3099404.1"/>
    <property type="molecule type" value="Genomic_DNA"/>
</dbReference>
<keyword evidence="3" id="KW-1185">Reference proteome</keyword>
<name>A0AAD5XDK8_9FUNG</name>
<protein>
    <submittedName>
        <fullName evidence="2">Uncharacterized protein</fullName>
    </submittedName>
</protein>
<reference evidence="2" key="1">
    <citation type="submission" date="2020-05" db="EMBL/GenBank/DDBJ databases">
        <title>Phylogenomic resolution of chytrid fungi.</title>
        <authorList>
            <person name="Stajich J.E."/>
            <person name="Amses K."/>
            <person name="Simmons R."/>
            <person name="Seto K."/>
            <person name="Myers J."/>
            <person name="Bonds A."/>
            <person name="Quandt C.A."/>
            <person name="Barry K."/>
            <person name="Liu P."/>
            <person name="Grigoriev I."/>
            <person name="Longcore J.E."/>
            <person name="James T.Y."/>
        </authorList>
    </citation>
    <scope>NUCLEOTIDE SEQUENCE</scope>
    <source>
        <strain evidence="2">JEL0513</strain>
    </source>
</reference>
<comment type="caution">
    <text evidence="2">The sequence shown here is derived from an EMBL/GenBank/DDBJ whole genome shotgun (WGS) entry which is preliminary data.</text>
</comment>
<dbReference type="AlphaFoldDB" id="A0AAD5XDK8"/>
<organism evidence="2 3">
    <name type="scientific">Physocladia obscura</name>
    <dbReference type="NCBI Taxonomy" id="109957"/>
    <lineage>
        <taxon>Eukaryota</taxon>
        <taxon>Fungi</taxon>
        <taxon>Fungi incertae sedis</taxon>
        <taxon>Chytridiomycota</taxon>
        <taxon>Chytridiomycota incertae sedis</taxon>
        <taxon>Chytridiomycetes</taxon>
        <taxon>Chytridiales</taxon>
        <taxon>Chytriomycetaceae</taxon>
        <taxon>Physocladia</taxon>
    </lineage>
</organism>
<accession>A0AAD5XDK8</accession>
<evidence type="ECO:0000313" key="2">
    <source>
        <dbReference type="EMBL" id="KAJ3099404.1"/>
    </source>
</evidence>